<dbReference type="EMBL" id="JADEXP010000229">
    <property type="protein sequence ID" value="MBE9069057.1"/>
    <property type="molecule type" value="Genomic_DNA"/>
</dbReference>
<evidence type="ECO:0000313" key="1">
    <source>
        <dbReference type="EMBL" id="MBE9069057.1"/>
    </source>
</evidence>
<accession>A0A928ZX42</accession>
<comment type="caution">
    <text evidence="1">The sequence shown here is derived from an EMBL/GenBank/DDBJ whole genome shotgun (WGS) entry which is preliminary data.</text>
</comment>
<keyword evidence="2" id="KW-1185">Reference proteome</keyword>
<reference evidence="1" key="1">
    <citation type="submission" date="2020-10" db="EMBL/GenBank/DDBJ databases">
        <authorList>
            <person name="Castelo-Branco R."/>
            <person name="Eusebio N."/>
            <person name="Adriana R."/>
            <person name="Vieira A."/>
            <person name="Brugerolle De Fraissinette N."/>
            <person name="Rezende De Castro R."/>
            <person name="Schneider M.P."/>
            <person name="Vasconcelos V."/>
            <person name="Leao P.N."/>
        </authorList>
    </citation>
    <scope>NUCLEOTIDE SEQUENCE</scope>
    <source>
        <strain evidence="1">LEGE 11479</strain>
    </source>
</reference>
<proteinExistence type="predicted"/>
<evidence type="ECO:0000313" key="2">
    <source>
        <dbReference type="Proteomes" id="UP000615026"/>
    </source>
</evidence>
<dbReference type="Proteomes" id="UP000615026">
    <property type="component" value="Unassembled WGS sequence"/>
</dbReference>
<organism evidence="1 2">
    <name type="scientific">Leptolyngbya cf. ectocarpi LEGE 11479</name>
    <dbReference type="NCBI Taxonomy" id="1828722"/>
    <lineage>
        <taxon>Bacteria</taxon>
        <taxon>Bacillati</taxon>
        <taxon>Cyanobacteriota</taxon>
        <taxon>Cyanophyceae</taxon>
        <taxon>Leptolyngbyales</taxon>
        <taxon>Leptolyngbyaceae</taxon>
        <taxon>Leptolyngbya group</taxon>
        <taxon>Leptolyngbya</taxon>
    </lineage>
</organism>
<name>A0A928ZX42_LEPEC</name>
<protein>
    <submittedName>
        <fullName evidence="1">Uncharacterized protein</fullName>
    </submittedName>
</protein>
<dbReference type="AlphaFoldDB" id="A0A928ZX42"/>
<sequence length="49" mass="5107">MSSSALVKVGTSLSIVEIQGWIKNELGQIVLVAEDPQQVAIGQPLACQG</sequence>
<gene>
    <name evidence="1" type="ORF">IQ260_20640</name>
</gene>